<name>A0AAD8JE24_9APIA</name>
<dbReference type="EMBL" id="JAUIZM010000001">
    <property type="protein sequence ID" value="KAK1401383.1"/>
    <property type="molecule type" value="Genomic_DNA"/>
</dbReference>
<sequence length="101" mass="11453">MIIKRSNDVTFTNQVKAQKLGICATEAKNNNPHDDHDSIPPDQILLELWNQHLLELAALCLLLKIRCAKAILPAPCAFQNLEWSLQLSWPSPRGWPAVRLF</sequence>
<evidence type="ECO:0000313" key="2">
    <source>
        <dbReference type="Proteomes" id="UP001237642"/>
    </source>
</evidence>
<protein>
    <submittedName>
        <fullName evidence="1">Uncharacterized protein</fullName>
    </submittedName>
</protein>
<organism evidence="1 2">
    <name type="scientific">Heracleum sosnowskyi</name>
    <dbReference type="NCBI Taxonomy" id="360622"/>
    <lineage>
        <taxon>Eukaryota</taxon>
        <taxon>Viridiplantae</taxon>
        <taxon>Streptophyta</taxon>
        <taxon>Embryophyta</taxon>
        <taxon>Tracheophyta</taxon>
        <taxon>Spermatophyta</taxon>
        <taxon>Magnoliopsida</taxon>
        <taxon>eudicotyledons</taxon>
        <taxon>Gunneridae</taxon>
        <taxon>Pentapetalae</taxon>
        <taxon>asterids</taxon>
        <taxon>campanulids</taxon>
        <taxon>Apiales</taxon>
        <taxon>Apiaceae</taxon>
        <taxon>Apioideae</taxon>
        <taxon>apioid superclade</taxon>
        <taxon>Tordylieae</taxon>
        <taxon>Tordyliinae</taxon>
        <taxon>Heracleum</taxon>
    </lineage>
</organism>
<accession>A0AAD8JE24</accession>
<proteinExistence type="predicted"/>
<dbReference type="Proteomes" id="UP001237642">
    <property type="component" value="Unassembled WGS sequence"/>
</dbReference>
<dbReference type="AlphaFoldDB" id="A0AAD8JE24"/>
<reference evidence="1" key="2">
    <citation type="submission" date="2023-05" db="EMBL/GenBank/DDBJ databases">
        <authorList>
            <person name="Schelkunov M.I."/>
        </authorList>
    </citation>
    <scope>NUCLEOTIDE SEQUENCE</scope>
    <source>
        <strain evidence="1">Hsosn_3</strain>
        <tissue evidence="1">Leaf</tissue>
    </source>
</reference>
<reference evidence="1" key="1">
    <citation type="submission" date="2023-02" db="EMBL/GenBank/DDBJ databases">
        <title>Genome of toxic invasive species Heracleum sosnowskyi carries increased number of genes despite the absence of recent whole-genome duplications.</title>
        <authorList>
            <person name="Schelkunov M."/>
            <person name="Shtratnikova V."/>
            <person name="Makarenko M."/>
            <person name="Klepikova A."/>
            <person name="Omelchenko D."/>
            <person name="Novikova G."/>
            <person name="Obukhova E."/>
            <person name="Bogdanov V."/>
            <person name="Penin A."/>
            <person name="Logacheva M."/>
        </authorList>
    </citation>
    <scope>NUCLEOTIDE SEQUENCE</scope>
    <source>
        <strain evidence="1">Hsosn_3</strain>
        <tissue evidence="1">Leaf</tissue>
    </source>
</reference>
<keyword evidence="2" id="KW-1185">Reference proteome</keyword>
<gene>
    <name evidence="1" type="ORF">POM88_000988</name>
</gene>
<evidence type="ECO:0000313" key="1">
    <source>
        <dbReference type="EMBL" id="KAK1401383.1"/>
    </source>
</evidence>
<comment type="caution">
    <text evidence="1">The sequence shown here is derived from an EMBL/GenBank/DDBJ whole genome shotgun (WGS) entry which is preliminary data.</text>
</comment>